<sequence length="209" mass="24179">MLTSLSVLRENQQFNTSTRYPECLRRMKPESWSQVRKNRVKNRVVVREKSNERGKDRVGHLKSDTSVGLTVSRWKEFCCNLCDKKFSTKMTMRRHMGIHQGDKPFKCPHCHYCARLKASLIQHLRVHTGEKPYKCSQCSYVLSVPTLKDTHTRKALPLPVLSLQQHPEEERRPSFTASSHWRVIPLSLVPVFHTRPPAAGATQEETSQC</sequence>
<dbReference type="PROSITE" id="PS00028">
    <property type="entry name" value="ZINC_FINGER_C2H2_1"/>
    <property type="match status" value="1"/>
</dbReference>
<evidence type="ECO:0000256" key="6">
    <source>
        <dbReference type="ARBA" id="ARBA00022833"/>
    </source>
</evidence>
<evidence type="ECO:0000313" key="13">
    <source>
        <dbReference type="Ensembl" id="ENSSGRP00000037636.1"/>
    </source>
</evidence>
<dbReference type="Ensembl" id="ENSSGRT00000040382.1">
    <property type="protein sequence ID" value="ENSSGRP00000037636.1"/>
    <property type="gene ID" value="ENSSGRG00000020764.1"/>
</dbReference>
<evidence type="ECO:0000256" key="7">
    <source>
        <dbReference type="ARBA" id="ARBA00023015"/>
    </source>
</evidence>
<organism evidence="13 14">
    <name type="scientific">Sinocyclocheilus grahami</name>
    <name type="common">Dianchi golden-line fish</name>
    <name type="synonym">Barbus grahami</name>
    <dbReference type="NCBI Taxonomy" id="75366"/>
    <lineage>
        <taxon>Eukaryota</taxon>
        <taxon>Metazoa</taxon>
        <taxon>Chordata</taxon>
        <taxon>Craniata</taxon>
        <taxon>Vertebrata</taxon>
        <taxon>Euteleostomi</taxon>
        <taxon>Actinopterygii</taxon>
        <taxon>Neopterygii</taxon>
        <taxon>Teleostei</taxon>
        <taxon>Ostariophysi</taxon>
        <taxon>Cypriniformes</taxon>
        <taxon>Cyprinidae</taxon>
        <taxon>Cyprininae</taxon>
        <taxon>Sinocyclocheilus</taxon>
    </lineage>
</organism>
<dbReference type="GO" id="GO:0005634">
    <property type="term" value="C:nucleus"/>
    <property type="evidence" value="ECO:0007669"/>
    <property type="project" value="UniProtKB-SubCell"/>
</dbReference>
<keyword evidence="10" id="KW-0539">Nucleus</keyword>
<dbReference type="FunFam" id="3.30.160.60:FF:001156">
    <property type="entry name" value="Zinc finger protein 407"/>
    <property type="match status" value="1"/>
</dbReference>
<dbReference type="InterPro" id="IPR050589">
    <property type="entry name" value="Ikaros_C2H2-ZF"/>
</dbReference>
<feature type="domain" description="C2H2-type" evidence="12">
    <location>
        <begin position="105"/>
        <end position="132"/>
    </location>
</feature>
<evidence type="ECO:0000256" key="2">
    <source>
        <dbReference type="ARBA" id="ARBA00006991"/>
    </source>
</evidence>
<accession>A0A672MKT5</accession>
<dbReference type="SUPFAM" id="SSF57667">
    <property type="entry name" value="beta-beta-alpha zinc fingers"/>
    <property type="match status" value="2"/>
</dbReference>
<evidence type="ECO:0000313" key="14">
    <source>
        <dbReference type="Proteomes" id="UP000472262"/>
    </source>
</evidence>
<dbReference type="SMART" id="SM00355">
    <property type="entry name" value="ZnF_C2H2"/>
    <property type="match status" value="3"/>
</dbReference>
<protein>
    <recommendedName>
        <fullName evidence="12">C2H2-type domain-containing protein</fullName>
    </recommendedName>
</protein>
<dbReference type="GO" id="GO:0008270">
    <property type="term" value="F:zinc ion binding"/>
    <property type="evidence" value="ECO:0007669"/>
    <property type="project" value="UniProtKB-KW"/>
</dbReference>
<dbReference type="InParanoid" id="A0A672MKT5"/>
<dbReference type="Pfam" id="PF13894">
    <property type="entry name" value="zf-C2H2_4"/>
    <property type="match status" value="1"/>
</dbReference>
<feature type="domain" description="C2H2-type" evidence="12">
    <location>
        <begin position="77"/>
        <end position="104"/>
    </location>
</feature>
<evidence type="ECO:0000256" key="10">
    <source>
        <dbReference type="ARBA" id="ARBA00023242"/>
    </source>
</evidence>
<keyword evidence="14" id="KW-1185">Reference proteome</keyword>
<evidence type="ECO:0000256" key="1">
    <source>
        <dbReference type="ARBA" id="ARBA00004123"/>
    </source>
</evidence>
<comment type="similarity">
    <text evidence="2">Belongs to the krueppel C2H2-type zinc-finger protein family.</text>
</comment>
<dbReference type="PROSITE" id="PS50157">
    <property type="entry name" value="ZINC_FINGER_C2H2_2"/>
    <property type="match status" value="2"/>
</dbReference>
<dbReference type="GO" id="GO:0000978">
    <property type="term" value="F:RNA polymerase II cis-regulatory region sequence-specific DNA binding"/>
    <property type="evidence" value="ECO:0007669"/>
    <property type="project" value="TreeGrafter"/>
</dbReference>
<evidence type="ECO:0000256" key="9">
    <source>
        <dbReference type="ARBA" id="ARBA00023163"/>
    </source>
</evidence>
<evidence type="ECO:0000256" key="3">
    <source>
        <dbReference type="ARBA" id="ARBA00022723"/>
    </source>
</evidence>
<dbReference type="GO" id="GO:0003700">
    <property type="term" value="F:DNA-binding transcription factor activity"/>
    <property type="evidence" value="ECO:0007669"/>
    <property type="project" value="TreeGrafter"/>
</dbReference>
<proteinExistence type="inferred from homology"/>
<keyword evidence="4" id="KW-0677">Repeat</keyword>
<dbReference type="AlphaFoldDB" id="A0A672MKT5"/>
<evidence type="ECO:0000256" key="4">
    <source>
        <dbReference type="ARBA" id="ARBA00022737"/>
    </source>
</evidence>
<evidence type="ECO:0000256" key="8">
    <source>
        <dbReference type="ARBA" id="ARBA00023125"/>
    </source>
</evidence>
<keyword evidence="5 11" id="KW-0863">Zinc-finger</keyword>
<reference evidence="13" key="2">
    <citation type="submission" date="2025-09" db="UniProtKB">
        <authorList>
            <consortium name="Ensembl"/>
        </authorList>
    </citation>
    <scope>IDENTIFICATION</scope>
</reference>
<dbReference type="InterPro" id="IPR036236">
    <property type="entry name" value="Znf_C2H2_sf"/>
</dbReference>
<dbReference type="PANTHER" id="PTHR24404">
    <property type="entry name" value="ZINC FINGER PROTEIN"/>
    <property type="match status" value="1"/>
</dbReference>
<evidence type="ECO:0000259" key="12">
    <source>
        <dbReference type="PROSITE" id="PS50157"/>
    </source>
</evidence>
<reference evidence="13" key="1">
    <citation type="submission" date="2025-08" db="UniProtKB">
        <authorList>
            <consortium name="Ensembl"/>
        </authorList>
    </citation>
    <scope>IDENTIFICATION</scope>
</reference>
<keyword evidence="3" id="KW-0479">Metal-binding</keyword>
<keyword evidence="7" id="KW-0805">Transcription regulation</keyword>
<dbReference type="GO" id="GO:0006357">
    <property type="term" value="P:regulation of transcription by RNA polymerase II"/>
    <property type="evidence" value="ECO:0007669"/>
    <property type="project" value="TreeGrafter"/>
</dbReference>
<dbReference type="Proteomes" id="UP000472262">
    <property type="component" value="Unassembled WGS sequence"/>
</dbReference>
<dbReference type="InterPro" id="IPR013087">
    <property type="entry name" value="Znf_C2H2_type"/>
</dbReference>
<comment type="subcellular location">
    <subcellularLocation>
        <location evidence="1">Nucleus</location>
    </subcellularLocation>
</comment>
<evidence type="ECO:0000256" key="5">
    <source>
        <dbReference type="ARBA" id="ARBA00022771"/>
    </source>
</evidence>
<name>A0A672MKT5_SINGR</name>
<keyword evidence="9" id="KW-0804">Transcription</keyword>
<evidence type="ECO:0000256" key="11">
    <source>
        <dbReference type="PROSITE-ProRule" id="PRU00042"/>
    </source>
</evidence>
<keyword evidence="6" id="KW-0862">Zinc</keyword>
<dbReference type="Gene3D" id="3.30.160.60">
    <property type="entry name" value="Classic Zinc Finger"/>
    <property type="match status" value="3"/>
</dbReference>
<keyword evidence="8" id="KW-0238">DNA-binding</keyword>
<dbReference type="PANTHER" id="PTHR24404:SF114">
    <property type="entry name" value="KLUMPFUSS, ISOFORM B-RELATED"/>
    <property type="match status" value="1"/>
</dbReference>